<keyword evidence="4" id="KW-1185">Reference proteome</keyword>
<evidence type="ECO:0000313" key="4">
    <source>
        <dbReference type="Proteomes" id="UP000659496"/>
    </source>
</evidence>
<dbReference type="NCBIfam" id="TIGR01482">
    <property type="entry name" value="SPP-subfamily"/>
    <property type="match status" value="1"/>
</dbReference>
<dbReference type="InterPro" id="IPR023214">
    <property type="entry name" value="HAD_sf"/>
</dbReference>
<dbReference type="Gene3D" id="3.40.50.1000">
    <property type="entry name" value="HAD superfamily/HAD-like"/>
    <property type="match status" value="1"/>
</dbReference>
<dbReference type="EMBL" id="JACSQY010000004">
    <property type="protein sequence ID" value="MBD7908076.1"/>
    <property type="molecule type" value="Genomic_DNA"/>
</dbReference>
<evidence type="ECO:0000259" key="2">
    <source>
        <dbReference type="Pfam" id="PF05116"/>
    </source>
</evidence>
<reference evidence="3 4" key="1">
    <citation type="submission" date="2020-08" db="EMBL/GenBank/DDBJ databases">
        <title>A Genomic Blueprint of the Chicken Gut Microbiome.</title>
        <authorList>
            <person name="Gilroy R."/>
            <person name="Ravi A."/>
            <person name="Getino M."/>
            <person name="Pursley I."/>
            <person name="Horton D.L."/>
            <person name="Alikhan N.-F."/>
            <person name="Baker D."/>
            <person name="Gharbi K."/>
            <person name="Hall N."/>
            <person name="Watson M."/>
            <person name="Adriaenssens E.M."/>
            <person name="Foster-Nyarko E."/>
            <person name="Jarju S."/>
            <person name="Secka A."/>
            <person name="Antonio M."/>
            <person name="Oren A."/>
            <person name="Chaudhuri R."/>
            <person name="La Ragione R.M."/>
            <person name="Hildebrand F."/>
            <person name="Pallen M.J."/>
        </authorList>
    </citation>
    <scope>NUCLEOTIDE SEQUENCE [LARGE SCALE GENOMIC DNA]</scope>
    <source>
        <strain evidence="3 4">Sa3CUA8</strain>
    </source>
</reference>
<sequence length="247" mass="28186">MKESVVQYKSHMLATDLDNTLVGHKQDLKSLTELLQSSHEDIALVYVTGRHASSVQQLISEERLPAPDLVISDVGTKIWHMPEWEEDASWRSLMEARWDPERVKELASRFPDLTPQELPDDCRVSFTVKQNPETVRQFKHSLKEHNIAHQFIFSSNQDVDVLPEGAGKGNALDYVIRKFFHPSVKILVAGDSGNDIDMLDSEWPSVIVGNAHDELKNIPDRHNLYRAERHFAGGIHEAWCHFYGTPK</sequence>
<dbReference type="SFLD" id="SFLDG01141">
    <property type="entry name" value="C2.B.1:_Sucrose_Phosphatase_Li"/>
    <property type="match status" value="1"/>
</dbReference>
<dbReference type="Pfam" id="PF05116">
    <property type="entry name" value="S6PP"/>
    <property type="match status" value="1"/>
</dbReference>
<dbReference type="InterPro" id="IPR006380">
    <property type="entry name" value="SPP-like_dom"/>
</dbReference>
<dbReference type="Proteomes" id="UP000659496">
    <property type="component" value="Unassembled WGS sequence"/>
</dbReference>
<comment type="caution">
    <text evidence="3">The sequence shown here is derived from an EMBL/GenBank/DDBJ whole genome shotgun (WGS) entry which is preliminary data.</text>
</comment>
<name>A0ABR8PIU1_9BACL</name>
<keyword evidence="1 3" id="KW-0378">Hydrolase</keyword>
<dbReference type="RefSeq" id="WP_191689231.1">
    <property type="nucleotide sequence ID" value="NZ_JACSQY010000004.1"/>
</dbReference>
<accession>A0ABR8PIU1</accession>
<protein>
    <submittedName>
        <fullName evidence="3">HAD-IIB family hydrolase</fullName>
    </submittedName>
</protein>
<dbReference type="SFLD" id="SFLDG01140">
    <property type="entry name" value="C2.B:_Phosphomannomutase_and_P"/>
    <property type="match status" value="1"/>
</dbReference>
<dbReference type="GO" id="GO:0016787">
    <property type="term" value="F:hydrolase activity"/>
    <property type="evidence" value="ECO:0007669"/>
    <property type="project" value="UniProtKB-KW"/>
</dbReference>
<dbReference type="SUPFAM" id="SSF56784">
    <property type="entry name" value="HAD-like"/>
    <property type="match status" value="1"/>
</dbReference>
<dbReference type="InterPro" id="IPR036412">
    <property type="entry name" value="HAD-like_sf"/>
</dbReference>
<evidence type="ECO:0000313" key="3">
    <source>
        <dbReference type="EMBL" id="MBD7908076.1"/>
    </source>
</evidence>
<gene>
    <name evidence="3" type="ORF">H9659_07035</name>
</gene>
<dbReference type="Gene3D" id="3.90.1070.10">
    <property type="match status" value="1"/>
</dbReference>
<dbReference type="InterPro" id="IPR051518">
    <property type="entry name" value="Sucrose_Phosphatase"/>
</dbReference>
<evidence type="ECO:0000256" key="1">
    <source>
        <dbReference type="ARBA" id="ARBA00022801"/>
    </source>
</evidence>
<organism evidence="3 4">
    <name type="scientific">Sporosarcina gallistercoris</name>
    <dbReference type="NCBI Taxonomy" id="2762245"/>
    <lineage>
        <taxon>Bacteria</taxon>
        <taxon>Bacillati</taxon>
        <taxon>Bacillota</taxon>
        <taxon>Bacilli</taxon>
        <taxon>Bacillales</taxon>
        <taxon>Caryophanaceae</taxon>
        <taxon>Sporosarcina</taxon>
    </lineage>
</organism>
<dbReference type="PANTHER" id="PTHR46521:SF4">
    <property type="entry name" value="SUCROSE-PHOSPHATASE 2-RELATED"/>
    <property type="match status" value="1"/>
</dbReference>
<dbReference type="SFLD" id="SFLDS00003">
    <property type="entry name" value="Haloacid_Dehalogenase"/>
    <property type="match status" value="1"/>
</dbReference>
<dbReference type="PANTHER" id="PTHR46521">
    <property type="entry name" value="SUCROSE-PHOSPHATASE 2-RELATED"/>
    <property type="match status" value="1"/>
</dbReference>
<feature type="domain" description="Sucrose phosphatase-like" evidence="2">
    <location>
        <begin position="11"/>
        <end position="242"/>
    </location>
</feature>
<dbReference type="NCBIfam" id="TIGR01484">
    <property type="entry name" value="HAD-SF-IIB"/>
    <property type="match status" value="1"/>
</dbReference>
<dbReference type="InterPro" id="IPR006379">
    <property type="entry name" value="HAD-SF_hydro_IIB"/>
</dbReference>
<proteinExistence type="predicted"/>